<comment type="caution">
    <text evidence="7">The sequence shown here is derived from an EMBL/GenBank/DDBJ whole genome shotgun (WGS) entry which is preliminary data.</text>
</comment>
<keyword evidence="5" id="KW-0325">Glycoprotein</keyword>
<dbReference type="AlphaFoldDB" id="A0A9W8WZ39"/>
<dbReference type="InterPro" id="IPR018202">
    <property type="entry name" value="Ser_caboxypep_ser_AS"/>
</dbReference>
<dbReference type="PROSITE" id="PS00131">
    <property type="entry name" value="CARBOXYPEPT_SER_SER"/>
    <property type="match status" value="1"/>
</dbReference>
<evidence type="ECO:0000313" key="8">
    <source>
        <dbReference type="Proteomes" id="UP001140562"/>
    </source>
</evidence>
<feature type="signal peptide" evidence="6">
    <location>
        <begin position="1"/>
        <end position="20"/>
    </location>
</feature>
<dbReference type="GO" id="GO:0004185">
    <property type="term" value="F:serine-type carboxypeptidase activity"/>
    <property type="evidence" value="ECO:0007669"/>
    <property type="project" value="UniProtKB-UniRule"/>
</dbReference>
<dbReference type="PRINTS" id="PR00724">
    <property type="entry name" value="CRBOXYPTASEC"/>
</dbReference>
<keyword evidence="3 6" id="KW-0645">Protease</keyword>
<feature type="chain" id="PRO_5041019200" description="Carboxypeptidase" evidence="6">
    <location>
        <begin position="21"/>
        <end position="587"/>
    </location>
</feature>
<dbReference type="Proteomes" id="UP001140562">
    <property type="component" value="Unassembled WGS sequence"/>
</dbReference>
<dbReference type="Gene3D" id="3.40.50.1820">
    <property type="entry name" value="alpha/beta hydrolase"/>
    <property type="match status" value="1"/>
</dbReference>
<keyword evidence="2 6" id="KW-0121">Carboxypeptidase</keyword>
<reference evidence="7" key="1">
    <citation type="submission" date="2022-10" db="EMBL/GenBank/DDBJ databases">
        <title>Tapping the CABI collections for fungal endophytes: first genome assemblies for Collariella, Neodidymelliopsis, Ascochyta clinopodiicola, Didymella pomorum, Didymosphaeria variabile, Neocosmospora piperis and Neocucurbitaria cava.</title>
        <authorList>
            <person name="Hill R."/>
        </authorList>
    </citation>
    <scope>NUCLEOTIDE SEQUENCE</scope>
    <source>
        <strain evidence="7">IMI 360193</strain>
    </source>
</reference>
<dbReference type="GO" id="GO:0006508">
    <property type="term" value="P:proteolysis"/>
    <property type="evidence" value="ECO:0007669"/>
    <property type="project" value="UniProtKB-KW"/>
</dbReference>
<dbReference type="GO" id="GO:0000324">
    <property type="term" value="C:fungal-type vacuole"/>
    <property type="evidence" value="ECO:0007669"/>
    <property type="project" value="TreeGrafter"/>
</dbReference>
<dbReference type="PANTHER" id="PTHR11802">
    <property type="entry name" value="SERINE PROTEASE FAMILY S10 SERINE CARBOXYPEPTIDASE"/>
    <property type="match status" value="1"/>
</dbReference>
<keyword evidence="4 6" id="KW-0378">Hydrolase</keyword>
<keyword evidence="6" id="KW-0732">Signal</keyword>
<organism evidence="7 8">
    <name type="scientific">Didymella glomerata</name>
    <dbReference type="NCBI Taxonomy" id="749621"/>
    <lineage>
        <taxon>Eukaryota</taxon>
        <taxon>Fungi</taxon>
        <taxon>Dikarya</taxon>
        <taxon>Ascomycota</taxon>
        <taxon>Pezizomycotina</taxon>
        <taxon>Dothideomycetes</taxon>
        <taxon>Pleosporomycetidae</taxon>
        <taxon>Pleosporales</taxon>
        <taxon>Pleosporineae</taxon>
        <taxon>Didymellaceae</taxon>
        <taxon>Didymella</taxon>
    </lineage>
</organism>
<evidence type="ECO:0000256" key="5">
    <source>
        <dbReference type="ARBA" id="ARBA00023180"/>
    </source>
</evidence>
<evidence type="ECO:0000313" key="7">
    <source>
        <dbReference type="EMBL" id="KAJ4336754.1"/>
    </source>
</evidence>
<protein>
    <recommendedName>
        <fullName evidence="6">Carboxypeptidase</fullName>
        <ecNumber evidence="6">3.4.16.-</ecNumber>
    </recommendedName>
</protein>
<evidence type="ECO:0000256" key="2">
    <source>
        <dbReference type="ARBA" id="ARBA00022645"/>
    </source>
</evidence>
<dbReference type="EMBL" id="JAPEUV010000045">
    <property type="protein sequence ID" value="KAJ4336754.1"/>
    <property type="molecule type" value="Genomic_DNA"/>
</dbReference>
<dbReference type="Pfam" id="PF00450">
    <property type="entry name" value="Peptidase_S10"/>
    <property type="match status" value="1"/>
</dbReference>
<sequence>MFKKSVTSLALASFALQANAVSKKQWSKRADHLYLPKETSDYKTAYAPSNVTVRYKNPGICETTPGVDSYSGYVDLTPDVHVFYWFFESRNKPESDPFTLWLNGGPGSDSLIGLFEENGPCMLTENLTTVHNPYSWNNVSNMLYISQPVGTGFSYQKQGVGSFNPLSEDFHYNSTEWPATGRYPLLVPLNEGTIDTTDLAAAATFHVLQALLNTIPKFDTKIGTPKDFNLFTESYGGHYGPAFFNYFYDQNLRIQNGSMQGYPLNFNALGIINGIIDESVQAGYYPEFAVNNTYGIKAYNDTVYNYAKFANYMNNGCLDQIKICRAAAGGNASYYDADAPITNAQLTPGVMQVCNEAADMCRDNVESPYYYYSGRGVYDIRHPYDDPTPPSYYPDYLNLPEVQQALGVTLNYSSNNGIYYQFQNTGDFIYPNFRLDLEHLLDQDVRVSLAYGDADYICNWFGGQAISLSVDYTHSKEFRAAGYEAMMVDGTEYGEVRQYGNFSFARIYESGHEVPYYQPEAALAYFNRTLYHYDIATGEKKVTADYDTTGPANATHTNSFVPLTTSYIPDFPSPIYPTTMATATSGY</sequence>
<dbReference type="InterPro" id="IPR001563">
    <property type="entry name" value="Peptidase_S10"/>
</dbReference>
<keyword evidence="8" id="KW-1185">Reference proteome</keyword>
<evidence type="ECO:0000256" key="6">
    <source>
        <dbReference type="RuleBase" id="RU361156"/>
    </source>
</evidence>
<gene>
    <name evidence="7" type="ORF">N0V87_005146</name>
</gene>
<dbReference type="SUPFAM" id="SSF53474">
    <property type="entry name" value="alpha/beta-Hydrolases"/>
    <property type="match status" value="1"/>
</dbReference>
<accession>A0A9W8WZ39</accession>
<comment type="similarity">
    <text evidence="1 6">Belongs to the peptidase S10 family.</text>
</comment>
<evidence type="ECO:0000256" key="1">
    <source>
        <dbReference type="ARBA" id="ARBA00009431"/>
    </source>
</evidence>
<dbReference type="PANTHER" id="PTHR11802:SF131">
    <property type="entry name" value="CARBOXYPEPTIDASE"/>
    <property type="match status" value="1"/>
</dbReference>
<dbReference type="EC" id="3.4.16.-" evidence="6"/>
<dbReference type="InterPro" id="IPR029058">
    <property type="entry name" value="AB_hydrolase_fold"/>
</dbReference>
<name>A0A9W8WZ39_9PLEO</name>
<proteinExistence type="inferred from homology"/>
<evidence type="ECO:0000256" key="3">
    <source>
        <dbReference type="ARBA" id="ARBA00022670"/>
    </source>
</evidence>
<dbReference type="OrthoDB" id="443318at2759"/>
<evidence type="ECO:0000256" key="4">
    <source>
        <dbReference type="ARBA" id="ARBA00022801"/>
    </source>
</evidence>